<keyword evidence="3" id="KW-1185">Reference proteome</keyword>
<comment type="caution">
    <text evidence="2">The sequence shown here is derived from an EMBL/GenBank/DDBJ whole genome shotgun (WGS) entry which is preliminary data.</text>
</comment>
<reference evidence="2" key="1">
    <citation type="submission" date="2020-11" db="EMBL/GenBank/DDBJ databases">
        <title>Sequencing the genomes of 1000 actinobacteria strains.</title>
        <authorList>
            <person name="Klenk H.-P."/>
        </authorList>
    </citation>
    <scope>NUCLEOTIDE SEQUENCE</scope>
    <source>
        <strain evidence="2">DSM 45632</strain>
    </source>
</reference>
<gene>
    <name evidence="2" type="ORF">IW254_000410</name>
</gene>
<feature type="region of interest" description="Disordered" evidence="1">
    <location>
        <begin position="1"/>
        <end position="28"/>
    </location>
</feature>
<evidence type="ECO:0000313" key="2">
    <source>
        <dbReference type="EMBL" id="MBG6121441.1"/>
    </source>
</evidence>
<feature type="region of interest" description="Disordered" evidence="1">
    <location>
        <begin position="55"/>
        <end position="78"/>
    </location>
</feature>
<dbReference type="AlphaFoldDB" id="A0A931GVM6"/>
<dbReference type="EMBL" id="JADOUE010000001">
    <property type="protein sequence ID" value="MBG6121441.1"/>
    <property type="molecule type" value="Genomic_DNA"/>
</dbReference>
<dbReference type="Proteomes" id="UP000658613">
    <property type="component" value="Unassembled WGS sequence"/>
</dbReference>
<proteinExistence type="predicted"/>
<evidence type="ECO:0000313" key="3">
    <source>
        <dbReference type="Proteomes" id="UP000658613"/>
    </source>
</evidence>
<evidence type="ECO:0008006" key="4">
    <source>
        <dbReference type="Google" id="ProtNLM"/>
    </source>
</evidence>
<protein>
    <recommendedName>
        <fullName evidence="4">Cell wall-binding repeat 2 family protein</fullName>
    </recommendedName>
</protein>
<accession>A0A931GVM6</accession>
<evidence type="ECO:0000256" key="1">
    <source>
        <dbReference type="SAM" id="MobiDB-lite"/>
    </source>
</evidence>
<dbReference type="RefSeq" id="WP_231375358.1">
    <property type="nucleotide sequence ID" value="NZ_CP046980.1"/>
</dbReference>
<sequence>MDSVPSASPHPTPSPRTTPGSASSRRDKARALLAGMTAAGLLSAATTAATGTSLTESLGLSGTRGSAQSTASDDKVARGSEVIADADGSGVEVSQRFFESSDTVVVSSPAREDQLRAAAIAVELGAPMLTRYPAKEAGSNPGQKASPGTGEAVDAEIARLGATNIITAPLSDDAPGTVRGVTIADVEPVRAGKGSQVQGVVDKRHGGRDAVAIFATETTSLAAAATTTASGRAVSVLPHADPRATAESMKAVGAKSSLALGRQFGTNEDYADRVKLASNGELPGGGGLVFPGRRMIALYGHPSGPALGAMGEQPPKEAVERLKGLVDEYQKLTPEPVIPAFEIIATVASESPGDDGNFTNETDPKELIPYIDAITEAGGYAVIDLQPGLGRFIEQAKIYENLLKRPNVGLALDPEWKLKPGQRPAEQIGSVQAEEINEVTAWLAKFTRDNNLPQKALLIHEFNVAMLPDRENIDTSAPELSFVLHADGHGTAHDKFATWDVLLQGLDPAFFVAWKNFFDEDQPMFDPTRTFTEVKPRPWFVSYQ</sequence>
<name>A0A931GVM6_9CORY</name>
<organism evidence="2 3">
    <name type="scientific">Corynebacterium aquatimens</name>
    <dbReference type="NCBI Taxonomy" id="1190508"/>
    <lineage>
        <taxon>Bacteria</taxon>
        <taxon>Bacillati</taxon>
        <taxon>Actinomycetota</taxon>
        <taxon>Actinomycetes</taxon>
        <taxon>Mycobacteriales</taxon>
        <taxon>Corynebacteriaceae</taxon>
        <taxon>Corynebacterium</taxon>
    </lineage>
</organism>